<accession>A0A1Z3HIY8</accession>
<dbReference type="RefSeq" id="WP_080810496.1">
    <property type="nucleotide sequence ID" value="NZ_CP021983.2"/>
</dbReference>
<name>A0A1Z3HIY8_9CYAN</name>
<reference evidence="1 2" key="1">
    <citation type="journal article" date="2016" name="Biochim. Biophys. Acta">
        <title>Characterization of red-shifted phycobilisomes isolated from the chlorophyll f-containing cyanobacterium Halomicronema hongdechloris.</title>
        <authorList>
            <person name="Li Y."/>
            <person name="Lin Y."/>
            <person name="Garvey C.J."/>
            <person name="Birch D."/>
            <person name="Corkery R.W."/>
            <person name="Loughlin P.C."/>
            <person name="Scheer H."/>
            <person name="Willows R.D."/>
            <person name="Chen M."/>
        </authorList>
    </citation>
    <scope>NUCLEOTIDE SEQUENCE [LARGE SCALE GENOMIC DNA]</scope>
    <source>
        <strain evidence="1 2">C2206</strain>
    </source>
</reference>
<dbReference type="CDD" id="cd22231">
    <property type="entry name" value="RHH_NikR_HicB-like"/>
    <property type="match status" value="1"/>
</dbReference>
<gene>
    <name evidence="1" type="ORF">XM38_011960</name>
</gene>
<dbReference type="GO" id="GO:0006355">
    <property type="term" value="P:regulation of DNA-templated transcription"/>
    <property type="evidence" value="ECO:0007669"/>
    <property type="project" value="InterPro"/>
</dbReference>
<proteinExistence type="predicted"/>
<dbReference type="KEGG" id="hhg:XM38_011960"/>
<keyword evidence="2" id="KW-1185">Reference proteome</keyword>
<protein>
    <recommendedName>
        <fullName evidence="3">Ribbon-helix-helix protein CopG domain-containing protein</fullName>
    </recommendedName>
</protein>
<dbReference type="Proteomes" id="UP000191901">
    <property type="component" value="Chromosome"/>
</dbReference>
<evidence type="ECO:0000313" key="1">
    <source>
        <dbReference type="EMBL" id="ASC70260.1"/>
    </source>
</evidence>
<dbReference type="AlphaFoldDB" id="A0A1Z3HIY8"/>
<dbReference type="STRING" id="1641165.XM38_14605"/>
<evidence type="ECO:0000313" key="2">
    <source>
        <dbReference type="Proteomes" id="UP000191901"/>
    </source>
</evidence>
<dbReference type="InterPro" id="IPR013321">
    <property type="entry name" value="Arc_rbn_hlx_hlx"/>
</dbReference>
<dbReference type="Gene3D" id="1.10.1220.10">
    <property type="entry name" value="Met repressor-like"/>
    <property type="match status" value="1"/>
</dbReference>
<evidence type="ECO:0008006" key="3">
    <source>
        <dbReference type="Google" id="ProtNLM"/>
    </source>
</evidence>
<organism evidence="1 2">
    <name type="scientific">Halomicronema hongdechloris C2206</name>
    <dbReference type="NCBI Taxonomy" id="1641165"/>
    <lineage>
        <taxon>Bacteria</taxon>
        <taxon>Bacillati</taxon>
        <taxon>Cyanobacteriota</taxon>
        <taxon>Cyanophyceae</taxon>
        <taxon>Nodosilineales</taxon>
        <taxon>Nodosilineaceae</taxon>
        <taxon>Halomicronema</taxon>
    </lineage>
</organism>
<dbReference type="EMBL" id="CP021983">
    <property type="protein sequence ID" value="ASC70260.1"/>
    <property type="molecule type" value="Genomic_DNA"/>
</dbReference>
<sequence>MSTSSTKRRVSVTIDADLLDAIDQFSDNRSAAIEEALRLWRVQKIQEQLQQYYQSRRQADVEEEEQWATLAEQQLEETLEAEEL</sequence>